<dbReference type="Gene3D" id="3.40.50.150">
    <property type="entry name" value="Vaccinia Virus protein VP39"/>
    <property type="match status" value="1"/>
</dbReference>
<gene>
    <name evidence="9" type="ordered locus">Marky_1607</name>
</gene>
<evidence type="ECO:0000256" key="1">
    <source>
        <dbReference type="ARBA" id="ARBA00004496"/>
    </source>
</evidence>
<dbReference type="CDD" id="cd21153">
    <property type="entry name" value="PUA_RlmI"/>
    <property type="match status" value="1"/>
</dbReference>
<dbReference type="Pfam" id="PF10672">
    <property type="entry name" value="Methyltrans_SAM"/>
    <property type="match status" value="1"/>
</dbReference>
<dbReference type="SUPFAM" id="SSF53335">
    <property type="entry name" value="S-adenosyl-L-methionine-dependent methyltransferases"/>
    <property type="match status" value="1"/>
</dbReference>
<organism evidence="9 10">
    <name type="scientific">Marinithermus hydrothermalis (strain DSM 14884 / JCM 11576 / T1)</name>
    <dbReference type="NCBI Taxonomy" id="869210"/>
    <lineage>
        <taxon>Bacteria</taxon>
        <taxon>Thermotogati</taxon>
        <taxon>Deinococcota</taxon>
        <taxon>Deinococci</taxon>
        <taxon>Thermales</taxon>
        <taxon>Thermaceae</taxon>
        <taxon>Marinithermus</taxon>
    </lineage>
</organism>
<evidence type="ECO:0000256" key="4">
    <source>
        <dbReference type="ARBA" id="ARBA00022679"/>
    </source>
</evidence>
<dbReference type="OrthoDB" id="9805492at2"/>
<dbReference type="GO" id="GO:0005737">
    <property type="term" value="C:cytoplasm"/>
    <property type="evidence" value="ECO:0007669"/>
    <property type="project" value="UniProtKB-SubCell"/>
</dbReference>
<sequence>MKVHVRERGAQRLLARHPWVYRSDVREAPDRPGLYPVVSRDQPIAWALVNPRSEITVRAFSFDPKRDPQEALIENLKRALAQRAEALRRDPLGGYRLVHAEGDFLPAFVADYYAGYVVIQVGSAALEPLTPRLLEVLIAQVRPKGVLAKNNHRARRLEGLAEEVRVLHGEVPERILVHEGPLRYWVDPYRGQKTGAFLDQRDNRLALARHLEHRVLTRALDVFSYHGSFALHLARFAQQVEAVDTSADALARAEANARENQLVNLEFIEANAFDFLRHKARAGERYDCIVLDPPAFAKKRADLERAYAAYKEVNLRAMKLLRPGGVLATASCSYHLTEPLFYEMLREAAADAHRSVRVLERRGQGWDHPVLLNVPETHYLKFALLEVW</sequence>
<accession>F2NK93</accession>
<dbReference type="InterPro" id="IPR036974">
    <property type="entry name" value="PUA_sf"/>
</dbReference>
<reference evidence="9 10" key="1">
    <citation type="journal article" date="2012" name="Stand. Genomic Sci.">
        <title>Complete genome sequence of the aerobic, heterotroph Marinithermus hydrothermalis type strain (T1(T)) from a deep-sea hydrothermal vent chimney.</title>
        <authorList>
            <person name="Copeland A."/>
            <person name="Gu W."/>
            <person name="Yasawong M."/>
            <person name="Lapidus A."/>
            <person name="Lucas S."/>
            <person name="Deshpande S."/>
            <person name="Pagani I."/>
            <person name="Tapia R."/>
            <person name="Cheng J.F."/>
            <person name="Goodwin L.A."/>
            <person name="Pitluck S."/>
            <person name="Liolios K."/>
            <person name="Ivanova N."/>
            <person name="Mavromatis K."/>
            <person name="Mikhailova N."/>
            <person name="Pati A."/>
            <person name="Chen A."/>
            <person name="Palaniappan K."/>
            <person name="Land M."/>
            <person name="Pan C."/>
            <person name="Brambilla E.M."/>
            <person name="Rohde M."/>
            <person name="Tindall B.J."/>
            <person name="Sikorski J."/>
            <person name="Goker M."/>
            <person name="Detter J.C."/>
            <person name="Bristow J."/>
            <person name="Eisen J.A."/>
            <person name="Markowitz V."/>
            <person name="Hugenholtz P."/>
            <person name="Kyrpides N.C."/>
            <person name="Klenk H.P."/>
            <person name="Woyke T."/>
        </authorList>
    </citation>
    <scope>NUCLEOTIDE SEQUENCE [LARGE SCALE GENOMIC DNA]</scope>
    <source>
        <strain evidence="10">DSM 14884 / JCM 11576 / T1</strain>
    </source>
</reference>
<dbReference type="GO" id="GO:0003723">
    <property type="term" value="F:RNA binding"/>
    <property type="evidence" value="ECO:0007669"/>
    <property type="project" value="InterPro"/>
</dbReference>
<name>F2NK93_MARHT</name>
<dbReference type="Proteomes" id="UP000007030">
    <property type="component" value="Chromosome"/>
</dbReference>
<evidence type="ECO:0000313" key="9">
    <source>
        <dbReference type="EMBL" id="AEB12342.1"/>
    </source>
</evidence>
<dbReference type="GO" id="GO:0008168">
    <property type="term" value="F:methyltransferase activity"/>
    <property type="evidence" value="ECO:0007669"/>
    <property type="project" value="UniProtKB-KW"/>
</dbReference>
<protein>
    <submittedName>
        <fullName evidence="9">Methyltransferase small</fullName>
    </submittedName>
</protein>
<dbReference type="Pfam" id="PF17785">
    <property type="entry name" value="PUA_3"/>
    <property type="match status" value="1"/>
</dbReference>
<evidence type="ECO:0000259" key="7">
    <source>
        <dbReference type="Pfam" id="PF10672"/>
    </source>
</evidence>
<evidence type="ECO:0000313" key="10">
    <source>
        <dbReference type="Proteomes" id="UP000007030"/>
    </source>
</evidence>
<evidence type="ECO:0000256" key="3">
    <source>
        <dbReference type="ARBA" id="ARBA00022603"/>
    </source>
</evidence>
<keyword evidence="2" id="KW-0963">Cytoplasm</keyword>
<dbReference type="PANTHER" id="PTHR42873">
    <property type="entry name" value="RIBOSOMAL RNA LARGE SUBUNIT METHYLTRANSFERASE"/>
    <property type="match status" value="1"/>
</dbReference>
<dbReference type="RefSeq" id="WP_013704389.1">
    <property type="nucleotide sequence ID" value="NC_015387.1"/>
</dbReference>
<dbReference type="AlphaFoldDB" id="F2NK93"/>
<feature type="domain" description="RlmI-like PUA" evidence="8">
    <location>
        <begin position="3"/>
        <end position="62"/>
    </location>
</feature>
<keyword evidence="5" id="KW-0949">S-adenosyl-L-methionine</keyword>
<dbReference type="GO" id="GO:0032259">
    <property type="term" value="P:methylation"/>
    <property type="evidence" value="ECO:0007669"/>
    <property type="project" value="UniProtKB-KW"/>
</dbReference>
<dbReference type="Gene3D" id="2.30.130.10">
    <property type="entry name" value="PUA domain"/>
    <property type="match status" value="1"/>
</dbReference>
<dbReference type="HOGENOM" id="CLU_014042_0_0_0"/>
<evidence type="ECO:0000256" key="6">
    <source>
        <dbReference type="ARBA" id="ARBA00038091"/>
    </source>
</evidence>
<dbReference type="InterPro" id="IPR019614">
    <property type="entry name" value="SAM-dep_methyl-trfase"/>
</dbReference>
<dbReference type="CDD" id="cd11572">
    <property type="entry name" value="RlmI_M_like"/>
    <property type="match status" value="1"/>
</dbReference>
<dbReference type="InterPro" id="IPR029063">
    <property type="entry name" value="SAM-dependent_MTases_sf"/>
</dbReference>
<dbReference type="KEGG" id="mhd:Marky_1607"/>
<dbReference type="CDD" id="cd02440">
    <property type="entry name" value="AdoMet_MTases"/>
    <property type="match status" value="1"/>
</dbReference>
<keyword evidence="10" id="KW-1185">Reference proteome</keyword>
<comment type="similarity">
    <text evidence="6">Belongs to the methyltransferase superfamily. RlmI family.</text>
</comment>
<dbReference type="eggNOG" id="COG1092">
    <property type="taxonomic scope" value="Bacteria"/>
</dbReference>
<dbReference type="STRING" id="869210.Marky_1607"/>
<proteinExistence type="inferred from homology"/>
<keyword evidence="3 9" id="KW-0489">Methyltransferase</keyword>
<dbReference type="InterPro" id="IPR015947">
    <property type="entry name" value="PUA-like_sf"/>
</dbReference>
<keyword evidence="4" id="KW-0808">Transferase</keyword>
<dbReference type="Gene3D" id="3.30.750.80">
    <property type="entry name" value="RNA methyltransferase domain (HRMD) like"/>
    <property type="match status" value="1"/>
</dbReference>
<dbReference type="InterPro" id="IPR041532">
    <property type="entry name" value="RlmI-like_PUA"/>
</dbReference>
<dbReference type="PANTHER" id="PTHR42873:SF1">
    <property type="entry name" value="S-ADENOSYLMETHIONINE-DEPENDENT METHYLTRANSFERASE DOMAIN-CONTAINING PROTEIN"/>
    <property type="match status" value="1"/>
</dbReference>
<evidence type="ECO:0000256" key="2">
    <source>
        <dbReference type="ARBA" id="ARBA00022490"/>
    </source>
</evidence>
<evidence type="ECO:0000259" key="8">
    <source>
        <dbReference type="Pfam" id="PF17785"/>
    </source>
</evidence>
<evidence type="ECO:0000256" key="5">
    <source>
        <dbReference type="ARBA" id="ARBA00022691"/>
    </source>
</evidence>
<feature type="domain" description="S-adenosylmethionine-dependent methyltransferase" evidence="7">
    <location>
        <begin position="165"/>
        <end position="361"/>
    </location>
</feature>
<comment type="subcellular location">
    <subcellularLocation>
        <location evidence="1">Cytoplasm</location>
    </subcellularLocation>
</comment>
<dbReference type="EMBL" id="CP002630">
    <property type="protein sequence ID" value="AEB12342.1"/>
    <property type="molecule type" value="Genomic_DNA"/>
</dbReference>
<dbReference type="SUPFAM" id="SSF88697">
    <property type="entry name" value="PUA domain-like"/>
    <property type="match status" value="1"/>
</dbReference>